<dbReference type="Proteomes" id="UP000054270">
    <property type="component" value="Unassembled WGS sequence"/>
</dbReference>
<feature type="signal peptide" evidence="1">
    <location>
        <begin position="1"/>
        <end position="19"/>
    </location>
</feature>
<dbReference type="OrthoDB" id="10538961at2759"/>
<dbReference type="AlphaFoldDB" id="A0A0D2NIN9"/>
<proteinExistence type="predicted"/>
<sequence>MRPDTMSILFLFLVSLVSAAPITTGNESHLDTVFSNGIISGSSPYTTRFSTQIPSVPLKKRLQQRLKKEKRRTKQLFGWMWSYIEAAQERERDDIYLLRALEDPVFLAAYSSGSSTTSAQRVTGDEKLDGVLSRRASAELTVRDIVELANSVPQSRTPKIS</sequence>
<evidence type="ECO:0000313" key="2">
    <source>
        <dbReference type="EMBL" id="KJA18754.1"/>
    </source>
</evidence>
<name>A0A0D2NIN9_HYPSF</name>
<evidence type="ECO:0000256" key="1">
    <source>
        <dbReference type="SAM" id="SignalP"/>
    </source>
</evidence>
<accession>A0A0D2NIN9</accession>
<feature type="chain" id="PRO_5002247749" evidence="1">
    <location>
        <begin position="20"/>
        <end position="161"/>
    </location>
</feature>
<keyword evidence="1" id="KW-0732">Signal</keyword>
<organism evidence="2 3">
    <name type="scientific">Hypholoma sublateritium (strain FD-334 SS-4)</name>
    <dbReference type="NCBI Taxonomy" id="945553"/>
    <lineage>
        <taxon>Eukaryota</taxon>
        <taxon>Fungi</taxon>
        <taxon>Dikarya</taxon>
        <taxon>Basidiomycota</taxon>
        <taxon>Agaricomycotina</taxon>
        <taxon>Agaricomycetes</taxon>
        <taxon>Agaricomycetidae</taxon>
        <taxon>Agaricales</taxon>
        <taxon>Agaricineae</taxon>
        <taxon>Strophariaceae</taxon>
        <taxon>Hypholoma</taxon>
    </lineage>
</organism>
<keyword evidence="3" id="KW-1185">Reference proteome</keyword>
<protein>
    <submittedName>
        <fullName evidence="2">Uncharacterized protein</fullName>
    </submittedName>
</protein>
<evidence type="ECO:0000313" key="3">
    <source>
        <dbReference type="Proteomes" id="UP000054270"/>
    </source>
</evidence>
<reference evidence="3" key="1">
    <citation type="submission" date="2014-04" db="EMBL/GenBank/DDBJ databases">
        <title>Evolutionary Origins and Diversification of the Mycorrhizal Mutualists.</title>
        <authorList>
            <consortium name="DOE Joint Genome Institute"/>
            <consortium name="Mycorrhizal Genomics Consortium"/>
            <person name="Kohler A."/>
            <person name="Kuo A."/>
            <person name="Nagy L.G."/>
            <person name="Floudas D."/>
            <person name="Copeland A."/>
            <person name="Barry K.W."/>
            <person name="Cichocki N."/>
            <person name="Veneault-Fourrey C."/>
            <person name="LaButti K."/>
            <person name="Lindquist E.A."/>
            <person name="Lipzen A."/>
            <person name="Lundell T."/>
            <person name="Morin E."/>
            <person name="Murat C."/>
            <person name="Riley R."/>
            <person name="Ohm R."/>
            <person name="Sun H."/>
            <person name="Tunlid A."/>
            <person name="Henrissat B."/>
            <person name="Grigoriev I.V."/>
            <person name="Hibbett D.S."/>
            <person name="Martin F."/>
        </authorList>
    </citation>
    <scope>NUCLEOTIDE SEQUENCE [LARGE SCALE GENOMIC DNA]</scope>
    <source>
        <strain evidence="3">FD-334 SS-4</strain>
    </source>
</reference>
<dbReference type="EMBL" id="KN817585">
    <property type="protein sequence ID" value="KJA18754.1"/>
    <property type="molecule type" value="Genomic_DNA"/>
</dbReference>
<gene>
    <name evidence="2" type="ORF">HYPSUDRAFT_89777</name>
</gene>